<evidence type="ECO:0000313" key="2">
    <source>
        <dbReference type="EMBL" id="CAE8583919.1"/>
    </source>
</evidence>
<reference evidence="2" key="1">
    <citation type="submission" date="2021-02" db="EMBL/GenBank/DDBJ databases">
        <authorList>
            <person name="Dougan E. K."/>
            <person name="Rhodes N."/>
            <person name="Thang M."/>
            <person name="Chan C."/>
        </authorList>
    </citation>
    <scope>NUCLEOTIDE SEQUENCE</scope>
</reference>
<dbReference type="AlphaFoldDB" id="A0A813DDA7"/>
<dbReference type="EMBL" id="CAJNNV010000937">
    <property type="protein sequence ID" value="CAE8583919.1"/>
    <property type="molecule type" value="Genomic_DNA"/>
</dbReference>
<dbReference type="SUPFAM" id="SSF55931">
    <property type="entry name" value="Glutamine synthetase/guanido kinase"/>
    <property type="match status" value="1"/>
</dbReference>
<dbReference type="GO" id="GO:0004356">
    <property type="term" value="F:glutamine synthetase activity"/>
    <property type="evidence" value="ECO:0007669"/>
    <property type="project" value="InterPro"/>
</dbReference>
<protein>
    <recommendedName>
        <fullName evidence="1">Glutamine synthetase type III N-terminal domain-containing protein</fullName>
    </recommendedName>
</protein>
<keyword evidence="3" id="KW-1185">Reference proteome</keyword>
<name>A0A813DDA7_POLGL</name>
<dbReference type="InterPro" id="IPR052725">
    <property type="entry name" value="GS_Type-3"/>
</dbReference>
<gene>
    <name evidence="2" type="ORF">PGLA1383_LOCUS2865</name>
</gene>
<proteinExistence type="predicted"/>
<feature type="domain" description="Glutamine synthetase type III N-terminal" evidence="1">
    <location>
        <begin position="114"/>
        <end position="149"/>
    </location>
</feature>
<evidence type="ECO:0000313" key="3">
    <source>
        <dbReference type="Proteomes" id="UP000654075"/>
    </source>
</evidence>
<dbReference type="InterPro" id="IPR014746">
    <property type="entry name" value="Gln_synth/guanido_kin_cat_dom"/>
</dbReference>
<dbReference type="Gene3D" id="3.30.590.10">
    <property type="entry name" value="Glutamine synthetase/guanido kinase, catalytic domain"/>
    <property type="match status" value="1"/>
</dbReference>
<sequence length="422" mass="45793">RRRAAAAAASRWEGADAAWSWLQEDNGGAQSIEDLSAAKTADSEANDRRSVSNLAPTIVRMPTMTSSYAVNLLIGVERDSAMKDVIAQGMFTWARENGALPLLTGFSVAGWEATFPTERLFCGETDGSSFPNGGLRATHTTAAFTMWEALLQCSSWTAYKKRPDLANCGGTLFGTLPKRNQQMDLNYLGPIPNKVDQLLKTVEAKMLDIGVPMAERQNEVAPGQHEMSPIYCVWQTDDERLCFVTGLAALAWGRMEYNELVRLSVAHAGNDHRLGAQEAPPAIISLYPGTGFEAHVHNIINGGGGSSSMTTKQKAGPGYTAAELIDTKVEDRNRTAPSPFCGNRFEFRAVAHVSEFLERGASLQEAVAATFSECRQKRGLPNLNTTPLAIQGIDGNSKQVQMSMGIFPEDEVAAFAETMYET</sequence>
<dbReference type="PANTHER" id="PTHR42974">
    <property type="entry name" value="GLUTAMINE SYNTHETASE"/>
    <property type="match status" value="1"/>
</dbReference>
<evidence type="ECO:0000259" key="1">
    <source>
        <dbReference type="Pfam" id="PF12437"/>
    </source>
</evidence>
<dbReference type="InterPro" id="IPR022147">
    <property type="entry name" value="GSIII_N"/>
</dbReference>
<dbReference type="Proteomes" id="UP000654075">
    <property type="component" value="Unassembled WGS sequence"/>
</dbReference>
<feature type="non-terminal residue" evidence="2">
    <location>
        <position position="1"/>
    </location>
</feature>
<dbReference type="Pfam" id="PF12437">
    <property type="entry name" value="GSIII_N"/>
    <property type="match status" value="1"/>
</dbReference>
<dbReference type="PANTHER" id="PTHR42974:SF1">
    <property type="entry name" value="TYPE-3 GLUTAMINE SYNTHETASE"/>
    <property type="match status" value="1"/>
</dbReference>
<organism evidence="2 3">
    <name type="scientific">Polarella glacialis</name>
    <name type="common">Dinoflagellate</name>
    <dbReference type="NCBI Taxonomy" id="89957"/>
    <lineage>
        <taxon>Eukaryota</taxon>
        <taxon>Sar</taxon>
        <taxon>Alveolata</taxon>
        <taxon>Dinophyceae</taxon>
        <taxon>Suessiales</taxon>
        <taxon>Suessiaceae</taxon>
        <taxon>Polarella</taxon>
    </lineage>
</organism>
<comment type="caution">
    <text evidence="2">The sequence shown here is derived from an EMBL/GenBank/DDBJ whole genome shotgun (WGS) entry which is preliminary data.</text>
</comment>
<accession>A0A813DDA7</accession>